<proteinExistence type="predicted"/>
<name>A0AAU8MVL1_9GAMM</name>
<dbReference type="InterPro" id="IPR005587">
    <property type="entry name" value="UPF0304_YfbU"/>
</dbReference>
<accession>A0AAU8MVL1</accession>
<dbReference type="Gene3D" id="1.10.3190.10">
    <property type="entry name" value="yfbu gene product, domain 2"/>
    <property type="match status" value="1"/>
</dbReference>
<protein>
    <submittedName>
        <fullName evidence="1">YfbU family protein</fullName>
    </submittedName>
</protein>
<evidence type="ECO:0000313" key="1">
    <source>
        <dbReference type="EMBL" id="XCO76510.1"/>
    </source>
</evidence>
<organism evidence="1">
    <name type="scientific">Lysobacter firmicutimachus</name>
    <dbReference type="NCBI Taxonomy" id="1792846"/>
    <lineage>
        <taxon>Bacteria</taxon>
        <taxon>Pseudomonadati</taxon>
        <taxon>Pseudomonadota</taxon>
        <taxon>Gammaproteobacteria</taxon>
        <taxon>Lysobacterales</taxon>
        <taxon>Lysobacteraceae</taxon>
        <taxon>Lysobacter</taxon>
    </lineage>
</organism>
<gene>
    <name evidence="1" type="ORF">ABU614_06915</name>
</gene>
<dbReference type="AlphaFoldDB" id="A0AAU8MVL1"/>
<dbReference type="EMBL" id="CP159925">
    <property type="protein sequence ID" value="XCO76510.1"/>
    <property type="molecule type" value="Genomic_DNA"/>
</dbReference>
<reference evidence="1" key="1">
    <citation type="submission" date="2024-06" db="EMBL/GenBank/DDBJ databases">
        <authorList>
            <person name="Li S."/>
        </authorList>
    </citation>
    <scope>NUCLEOTIDE SEQUENCE</scope>
    <source>
        <strain evidence="1">SR10</strain>
    </source>
</reference>
<dbReference type="InterPro" id="IPR023146">
    <property type="entry name" value="YfbU_alpha-helical_sf"/>
</dbReference>
<sequence length="181" mass="20586">MKLSNEERLIVAMLASVQRRLGIMEEHDEVDPDFVMGAIYAEQQWAIAARYPGLFSPEALPPVVSTVQEHLSMWTALERCYAELPPVEQERVAAAVGPSRTPVRFPGYDAQHERDYLAVTRFTVEYMQMHMELADRADYIAGQQMLPRYEAMIARYRQEKASADADSLAPEQLIRVLQAAE</sequence>
<dbReference type="Pfam" id="PF03887">
    <property type="entry name" value="YfbU"/>
    <property type="match status" value="1"/>
</dbReference>
<dbReference type="RefSeq" id="WP_064746369.1">
    <property type="nucleotide sequence ID" value="NZ_CP159925.1"/>
</dbReference>
<dbReference type="SUPFAM" id="SSF116960">
    <property type="entry name" value="YfbU-like"/>
    <property type="match status" value="1"/>
</dbReference>